<evidence type="ECO:0000313" key="4">
    <source>
        <dbReference type="Proteomes" id="UP001304419"/>
    </source>
</evidence>
<dbReference type="RefSeq" id="WP_193522318.1">
    <property type="nucleotide sequence ID" value="NZ_CBCSDF010000007.1"/>
</dbReference>
<protein>
    <submittedName>
        <fullName evidence="1">DUF3016 domain-containing protein</fullName>
    </submittedName>
</protein>
<keyword evidence="4" id="KW-1185">Reference proteome</keyword>
<dbReference type="Proteomes" id="UP000646877">
    <property type="component" value="Unassembled WGS sequence"/>
</dbReference>
<reference evidence="1" key="1">
    <citation type="submission" date="2019-10" db="EMBL/GenBank/DDBJ databases">
        <authorList>
            <person name="Paulsen S."/>
        </authorList>
    </citation>
    <scope>NUCLEOTIDE SEQUENCE</scope>
    <source>
        <strain evidence="1">LMG 19692</strain>
    </source>
</reference>
<sequence>MVEFEGDPKMKTQIAILALFMTPLFVNAGEVAVTWKDFKEYRDVRPGNETRGSFHKRVEKQLQKHLEELATKLPEGYKLAITFDEIDLAGDVHYGTTDIRVIKPIHFPRFEISYKLTDKSGKTIAEENSVTLKDMSFMDRIKRGMDESFYYEKRLLTDWFEDDLMKKVS</sequence>
<dbReference type="Proteomes" id="UP001304419">
    <property type="component" value="Chromosome 1"/>
</dbReference>
<name>A0A8I2H8P4_9GAMM</name>
<dbReference type="InterPro" id="IPR021557">
    <property type="entry name" value="DUF3016"/>
</dbReference>
<dbReference type="Pfam" id="PF11454">
    <property type="entry name" value="DUF3016"/>
    <property type="match status" value="1"/>
</dbReference>
<proteinExistence type="predicted"/>
<evidence type="ECO:0000313" key="2">
    <source>
        <dbReference type="EMBL" id="WOX29120.1"/>
    </source>
</evidence>
<dbReference type="EMBL" id="WEIA01000013">
    <property type="protein sequence ID" value="NLR23204.1"/>
    <property type="molecule type" value="Genomic_DNA"/>
</dbReference>
<dbReference type="AlphaFoldDB" id="A0A8I2H8P4"/>
<organism evidence="1 3">
    <name type="scientific">Pseudoalteromonas maricaloris</name>
    <dbReference type="NCBI Taxonomy" id="184924"/>
    <lineage>
        <taxon>Bacteria</taxon>
        <taxon>Pseudomonadati</taxon>
        <taxon>Pseudomonadota</taxon>
        <taxon>Gammaproteobacteria</taxon>
        <taxon>Alteromonadales</taxon>
        <taxon>Pseudoalteromonadaceae</taxon>
        <taxon>Pseudoalteromonas</taxon>
    </lineage>
</organism>
<evidence type="ECO:0000313" key="3">
    <source>
        <dbReference type="Proteomes" id="UP000646877"/>
    </source>
</evidence>
<accession>A0A8I2H8P4</accession>
<dbReference type="EMBL" id="CP137578">
    <property type="protein sequence ID" value="WOX29120.1"/>
    <property type="molecule type" value="Genomic_DNA"/>
</dbReference>
<evidence type="ECO:0000313" key="1">
    <source>
        <dbReference type="EMBL" id="NLR23204.1"/>
    </source>
</evidence>
<gene>
    <name evidence="1" type="ORF">F9Y85_18160</name>
    <name evidence="2" type="ORF">R5H13_02285</name>
</gene>
<reference evidence="2 4" key="2">
    <citation type="submission" date="2023-10" db="EMBL/GenBank/DDBJ databases">
        <title>To unveil natural product biosynthetic capacity in Pseudoalteromonas.</title>
        <authorList>
            <person name="Wang J."/>
        </authorList>
    </citation>
    <scope>NUCLEOTIDE SEQUENCE [LARGE SCALE GENOMIC DNA]</scope>
    <source>
        <strain evidence="2 4">DSM 15914</strain>
    </source>
</reference>